<accession>A0A6A6X7V2</accession>
<proteinExistence type="predicted"/>
<feature type="region of interest" description="Disordered" evidence="1">
    <location>
        <begin position="67"/>
        <end position="86"/>
    </location>
</feature>
<evidence type="ECO:0000256" key="1">
    <source>
        <dbReference type="SAM" id="MobiDB-lite"/>
    </source>
</evidence>
<organism evidence="2 3">
    <name type="scientific">Melanomma pulvis-pyrius CBS 109.77</name>
    <dbReference type="NCBI Taxonomy" id="1314802"/>
    <lineage>
        <taxon>Eukaryota</taxon>
        <taxon>Fungi</taxon>
        <taxon>Dikarya</taxon>
        <taxon>Ascomycota</taxon>
        <taxon>Pezizomycotina</taxon>
        <taxon>Dothideomycetes</taxon>
        <taxon>Pleosporomycetidae</taxon>
        <taxon>Pleosporales</taxon>
        <taxon>Melanommataceae</taxon>
        <taxon>Melanomma</taxon>
    </lineage>
</organism>
<dbReference type="EMBL" id="MU001969">
    <property type="protein sequence ID" value="KAF2792439.1"/>
    <property type="molecule type" value="Genomic_DNA"/>
</dbReference>
<name>A0A6A6X7V2_9PLEO</name>
<sequence length="252" mass="29456">MVRRNPTKNGKLVPESTPQRRSPRLMSFRFFDLPRELRDMVFDEFWKCTPPMRVYLKGLEFHVRHRDAQDDDSGSSDRHKPISILPPGLRANKQFLAEGLDRIQRKGLWSWVSYQPRFEDVAPLLPLTSARSLEIRVSKSRRDRMGPNGIRANDLCRRLGTMSEKRPGRSSLRVLHISFVEYPWRFAWLSLPRLGTRLDKLEVDAGASSARSYAEFVSSMSKIGNLMVPKKNRHTFEEARGRWRYTVERVRS</sequence>
<gene>
    <name evidence="2" type="ORF">K505DRAFT_362888</name>
</gene>
<dbReference type="OrthoDB" id="3799620at2759"/>
<evidence type="ECO:0000313" key="3">
    <source>
        <dbReference type="Proteomes" id="UP000799757"/>
    </source>
</evidence>
<dbReference type="Proteomes" id="UP000799757">
    <property type="component" value="Unassembled WGS sequence"/>
</dbReference>
<protein>
    <submittedName>
        <fullName evidence="2">Uncharacterized protein</fullName>
    </submittedName>
</protein>
<reference evidence="2" key="1">
    <citation type="journal article" date="2020" name="Stud. Mycol.">
        <title>101 Dothideomycetes genomes: a test case for predicting lifestyles and emergence of pathogens.</title>
        <authorList>
            <person name="Haridas S."/>
            <person name="Albert R."/>
            <person name="Binder M."/>
            <person name="Bloem J."/>
            <person name="Labutti K."/>
            <person name="Salamov A."/>
            <person name="Andreopoulos B."/>
            <person name="Baker S."/>
            <person name="Barry K."/>
            <person name="Bills G."/>
            <person name="Bluhm B."/>
            <person name="Cannon C."/>
            <person name="Castanera R."/>
            <person name="Culley D."/>
            <person name="Daum C."/>
            <person name="Ezra D."/>
            <person name="Gonzalez J."/>
            <person name="Henrissat B."/>
            <person name="Kuo A."/>
            <person name="Liang C."/>
            <person name="Lipzen A."/>
            <person name="Lutzoni F."/>
            <person name="Magnuson J."/>
            <person name="Mondo S."/>
            <person name="Nolan M."/>
            <person name="Ohm R."/>
            <person name="Pangilinan J."/>
            <person name="Park H.-J."/>
            <person name="Ramirez L."/>
            <person name="Alfaro M."/>
            <person name="Sun H."/>
            <person name="Tritt A."/>
            <person name="Yoshinaga Y."/>
            <person name="Zwiers L.-H."/>
            <person name="Turgeon B."/>
            <person name="Goodwin S."/>
            <person name="Spatafora J."/>
            <person name="Crous P."/>
            <person name="Grigoriev I."/>
        </authorList>
    </citation>
    <scope>NUCLEOTIDE SEQUENCE</scope>
    <source>
        <strain evidence="2">CBS 109.77</strain>
    </source>
</reference>
<keyword evidence="3" id="KW-1185">Reference proteome</keyword>
<evidence type="ECO:0000313" key="2">
    <source>
        <dbReference type="EMBL" id="KAF2792439.1"/>
    </source>
</evidence>
<dbReference type="AlphaFoldDB" id="A0A6A6X7V2"/>
<feature type="region of interest" description="Disordered" evidence="1">
    <location>
        <begin position="1"/>
        <end position="20"/>
    </location>
</feature>